<keyword evidence="3" id="KW-1185">Reference proteome</keyword>
<sequence length="783" mass="86363">MECPPTKRRKGLNYGVASTDPFGDDEDFTQDDLDEIDIIASQAFTADVGLPCPKETLGAGLPLPGVQNQPVLEGRKTFSMTGNSNPGKSNTSSIYQLPVVEDFGNVQEFKKDKEGLSFGKLEAQQAELKKKLKEVEEKLLVKNGEIRVLRDSIRHAQQEKEQERHAHLLLEKERAHSHSEKEKDLLKKVQVLESELHFKEAEMNEIKSKYQNSERGNKRLPSSTARHSPRSGDSEASPGLSPFLTKGNFAFQLSRKPLAAKVPSPFGDEGRWSGSETDHVKNHAQEDPFSSPDTLGCQESILVNLLLQHPLDPSTMGLCHLLSISPDALPGVLQHSYLSPQFSVGSISSSTGTKAVQQQSGFSQAQSLAMSGLNMLALTRTLPGHCASGPGDEDQQDRSGRCPGALHLLPLLEHHIGLFCQMLEAVDCSRKSPLRGSSMSGSSSEASIASSVEETLGSLEEFALAALRALHHLLSQSTEAVHTLLSHQPQGLPGEFRDPEADQTNLTLTCGDKPSRPGAVLQHPLFRKLLLLADPAFTSAACQREKVLAGSLTALNVLAERAGDQLLGRFKLVVTSPFAARCLSVDSSFRTVSLSVSLLALAANDEEVAAQLCSHLEACPLLKMFQYVRSRPDKLVARSQWVRLELEVVRFLTKLFTQKTSSWLAFIESSCQCNNEVVRTLVVLLHRQWLKVRRWECQDGWAQSPAVHLLREALMLMHWLLLNDGSFSDHCLDVLHMYDQVIPAIRETFRKIPFLTISEELAVEEICRPEAEDMEDMDIDSGS</sequence>
<evidence type="ECO:0008006" key="4">
    <source>
        <dbReference type="Google" id="ProtNLM"/>
    </source>
</evidence>
<dbReference type="PANTHER" id="PTHR28594">
    <property type="entry name" value="ATR-INTERACTING PROTEIN"/>
    <property type="match status" value="1"/>
</dbReference>
<feature type="region of interest" description="Disordered" evidence="1">
    <location>
        <begin position="1"/>
        <end position="28"/>
    </location>
</feature>
<dbReference type="GO" id="GO:0000077">
    <property type="term" value="P:DNA damage checkpoint signaling"/>
    <property type="evidence" value="ECO:0007669"/>
    <property type="project" value="InterPro"/>
</dbReference>
<dbReference type="GO" id="GO:0006281">
    <property type="term" value="P:DNA repair"/>
    <property type="evidence" value="ECO:0007669"/>
    <property type="project" value="TreeGrafter"/>
</dbReference>
<dbReference type="PANTHER" id="PTHR28594:SF1">
    <property type="entry name" value="ATR-INTERACTING PROTEIN"/>
    <property type="match status" value="1"/>
</dbReference>
<dbReference type="Proteomes" id="UP001221898">
    <property type="component" value="Unassembled WGS sequence"/>
</dbReference>
<dbReference type="InterPro" id="IPR033349">
    <property type="entry name" value="ATRIP"/>
</dbReference>
<evidence type="ECO:0000313" key="3">
    <source>
        <dbReference type="Proteomes" id="UP001221898"/>
    </source>
</evidence>
<comment type="caution">
    <text evidence="2">The sequence shown here is derived from an EMBL/GenBank/DDBJ whole genome shotgun (WGS) entry which is preliminary data.</text>
</comment>
<organism evidence="2 3">
    <name type="scientific">Aldrovandia affinis</name>
    <dbReference type="NCBI Taxonomy" id="143900"/>
    <lineage>
        <taxon>Eukaryota</taxon>
        <taxon>Metazoa</taxon>
        <taxon>Chordata</taxon>
        <taxon>Craniata</taxon>
        <taxon>Vertebrata</taxon>
        <taxon>Euteleostomi</taxon>
        <taxon>Actinopterygii</taxon>
        <taxon>Neopterygii</taxon>
        <taxon>Teleostei</taxon>
        <taxon>Notacanthiformes</taxon>
        <taxon>Halosauridae</taxon>
        <taxon>Aldrovandia</taxon>
    </lineage>
</organism>
<accession>A0AAD7SEN8</accession>
<reference evidence="2" key="1">
    <citation type="journal article" date="2023" name="Science">
        <title>Genome structures resolve the early diversification of teleost fishes.</title>
        <authorList>
            <person name="Parey E."/>
            <person name="Louis A."/>
            <person name="Montfort J."/>
            <person name="Bouchez O."/>
            <person name="Roques C."/>
            <person name="Iampietro C."/>
            <person name="Lluch J."/>
            <person name="Castinel A."/>
            <person name="Donnadieu C."/>
            <person name="Desvignes T."/>
            <person name="Floi Bucao C."/>
            <person name="Jouanno E."/>
            <person name="Wen M."/>
            <person name="Mejri S."/>
            <person name="Dirks R."/>
            <person name="Jansen H."/>
            <person name="Henkel C."/>
            <person name="Chen W.J."/>
            <person name="Zahm M."/>
            <person name="Cabau C."/>
            <person name="Klopp C."/>
            <person name="Thompson A.W."/>
            <person name="Robinson-Rechavi M."/>
            <person name="Braasch I."/>
            <person name="Lecointre G."/>
            <person name="Bobe J."/>
            <person name="Postlethwait J.H."/>
            <person name="Berthelot C."/>
            <person name="Roest Crollius H."/>
            <person name="Guiguen Y."/>
        </authorList>
    </citation>
    <scope>NUCLEOTIDE SEQUENCE</scope>
    <source>
        <strain evidence="2">NC1722</strain>
    </source>
</reference>
<feature type="compositionally biased region" description="Basic residues" evidence="1">
    <location>
        <begin position="1"/>
        <end position="11"/>
    </location>
</feature>
<protein>
    <recommendedName>
        <fullName evidence="4">ATR-interacting protein</fullName>
    </recommendedName>
</protein>
<feature type="region of interest" description="Disordered" evidence="1">
    <location>
        <begin position="204"/>
        <end position="241"/>
    </location>
</feature>
<dbReference type="EMBL" id="JAINUG010000074">
    <property type="protein sequence ID" value="KAJ8400897.1"/>
    <property type="molecule type" value="Genomic_DNA"/>
</dbReference>
<gene>
    <name evidence="2" type="ORF">AAFF_G00392510</name>
</gene>
<dbReference type="AlphaFoldDB" id="A0AAD7SEN8"/>
<evidence type="ECO:0000256" key="1">
    <source>
        <dbReference type="SAM" id="MobiDB-lite"/>
    </source>
</evidence>
<name>A0AAD7SEN8_9TELE</name>
<proteinExistence type="predicted"/>
<evidence type="ECO:0000313" key="2">
    <source>
        <dbReference type="EMBL" id="KAJ8400897.1"/>
    </source>
</evidence>
<feature type="compositionally biased region" description="Polar residues" evidence="1">
    <location>
        <begin position="209"/>
        <end position="226"/>
    </location>
</feature>